<accession>A0A1V0SED6</accession>
<dbReference type="EMBL" id="KY684091">
    <property type="protein sequence ID" value="ARF10008.1"/>
    <property type="molecule type" value="Genomic_DNA"/>
</dbReference>
<protein>
    <submittedName>
        <fullName evidence="1">Uncharacterized protein</fullName>
    </submittedName>
</protein>
<evidence type="ECO:0000313" key="1">
    <source>
        <dbReference type="EMBL" id="ARF10008.1"/>
    </source>
</evidence>
<name>A0A1V0SED6_9VIRU</name>
<organism evidence="1">
    <name type="scientific">Indivirus ILV1</name>
    <dbReference type="NCBI Taxonomy" id="1977633"/>
    <lineage>
        <taxon>Viruses</taxon>
        <taxon>Varidnaviria</taxon>
        <taxon>Bamfordvirae</taxon>
        <taxon>Nucleocytoviricota</taxon>
        <taxon>Megaviricetes</taxon>
        <taxon>Imitervirales</taxon>
        <taxon>Mimiviridae</taxon>
        <taxon>Klosneuvirinae</taxon>
        <taxon>Indivirus</taxon>
    </lineage>
</organism>
<reference evidence="1" key="1">
    <citation type="journal article" date="2017" name="Science">
        <title>Giant viruses with an expanded complement of translation system components.</title>
        <authorList>
            <person name="Schulz F."/>
            <person name="Yutin N."/>
            <person name="Ivanova N.N."/>
            <person name="Ortega D.R."/>
            <person name="Lee T.K."/>
            <person name="Vierheilig J."/>
            <person name="Daims H."/>
            <person name="Horn M."/>
            <person name="Wagner M."/>
            <person name="Jensen G.J."/>
            <person name="Kyrpides N.C."/>
            <person name="Koonin E.V."/>
            <person name="Woyke T."/>
        </authorList>
    </citation>
    <scope>NUCLEOTIDE SEQUENCE</scope>
    <source>
        <strain evidence="1">ILV1</strain>
    </source>
</reference>
<gene>
    <name evidence="1" type="ORF">Indivirus_7_24</name>
</gene>
<proteinExistence type="predicted"/>
<sequence>MGADVFCIICGGPTYFYSGHGNTLENDVDLNWLNFNTGINNKEQKFEEIGRPDDDYGNYDDFNVMKTAWNDDPDIEGGILAHNDCLKVLENGLNYKLKFVDVHNLVHEYNNLISMADYGEIIEYQEQWFELDDAYKENKWVLLSPLENDRNKERILKTWKALISKFKGKTNTKEGNNKQKNRKGPNESATLFEVGTEKEGNDGNIWVIVVNKNGVKNGKRSKLVVNIIINIVNIR</sequence>